<evidence type="ECO:0000256" key="5">
    <source>
        <dbReference type="HAMAP-Rule" id="MF_01302"/>
    </source>
</evidence>
<keyword evidence="3 5" id="KW-0687">Ribonucleoprotein</keyword>
<dbReference type="Gene3D" id="3.30.1490.10">
    <property type="match status" value="1"/>
</dbReference>
<comment type="subunit">
    <text evidence="5">Part of the 30S ribosomal subunit.</text>
</comment>
<dbReference type="Pfam" id="PF00410">
    <property type="entry name" value="Ribosomal_S8"/>
    <property type="match status" value="1"/>
</dbReference>
<dbReference type="InterPro" id="IPR000630">
    <property type="entry name" value="Ribosomal_uS8"/>
</dbReference>
<evidence type="ECO:0000256" key="1">
    <source>
        <dbReference type="ARBA" id="ARBA00006471"/>
    </source>
</evidence>
<dbReference type="FunFam" id="3.30.1490.10:FF:000001">
    <property type="entry name" value="30S ribosomal protein S8"/>
    <property type="match status" value="1"/>
</dbReference>
<comment type="subcellular location">
    <subcellularLocation>
        <location evidence="5">Plastid</location>
        <location evidence="5">Chloroplast</location>
    </subcellularLocation>
</comment>
<name>A0A5B9RNM7_9MONI</name>
<keyword evidence="5" id="KW-0694">RNA-binding</keyword>
<dbReference type="GO" id="GO:1990904">
    <property type="term" value="C:ribonucleoprotein complex"/>
    <property type="evidence" value="ECO:0007669"/>
    <property type="project" value="UniProtKB-KW"/>
</dbReference>
<dbReference type="RefSeq" id="YP_009691047.1">
    <property type="nucleotide sequence ID" value="NC_044686.1"/>
</dbReference>
<keyword evidence="2 5" id="KW-0689">Ribosomal protein</keyword>
<evidence type="ECO:0000256" key="3">
    <source>
        <dbReference type="ARBA" id="ARBA00023274"/>
    </source>
</evidence>
<keyword evidence="6" id="KW-0150">Chloroplast</keyword>
<sequence length="132" mass="14770">MNNDTISAAVTSIRNANTRRKAMIRIPATKMTKGIVQIPLKEGFLKDVAEHRENKKEFLDVSLKHSGKKKEPYIAAVKRISKPGLRVYSNHREIPKILGGMGIAIPPTSYGLVTDREARQRKIGGEVPCHVW</sequence>
<dbReference type="EMBL" id="MK705756">
    <property type="protein sequence ID" value="QEG57827.1"/>
    <property type="molecule type" value="Genomic_DNA"/>
</dbReference>
<dbReference type="GO" id="GO:0005840">
    <property type="term" value="C:ribosome"/>
    <property type="evidence" value="ECO:0007669"/>
    <property type="project" value="UniProtKB-KW"/>
</dbReference>
<gene>
    <name evidence="5 6" type="primary">rps8</name>
</gene>
<evidence type="ECO:0000313" key="6">
    <source>
        <dbReference type="EMBL" id="QEG57827.1"/>
    </source>
</evidence>
<dbReference type="GO" id="GO:0003735">
    <property type="term" value="F:structural constituent of ribosome"/>
    <property type="evidence" value="ECO:0007669"/>
    <property type="project" value="InterPro"/>
</dbReference>
<keyword evidence="5" id="KW-0699">rRNA-binding</keyword>
<accession>A0A5B9RNM7</accession>
<evidence type="ECO:0000256" key="4">
    <source>
        <dbReference type="ARBA" id="ARBA00035153"/>
    </source>
</evidence>
<dbReference type="PANTHER" id="PTHR11758">
    <property type="entry name" value="40S RIBOSOMAL PROTEIN S15A"/>
    <property type="match status" value="1"/>
</dbReference>
<evidence type="ECO:0000256" key="2">
    <source>
        <dbReference type="ARBA" id="ARBA00022980"/>
    </source>
</evidence>
<dbReference type="GO" id="GO:0006412">
    <property type="term" value="P:translation"/>
    <property type="evidence" value="ECO:0007669"/>
    <property type="project" value="UniProtKB-UniRule"/>
</dbReference>
<dbReference type="GO" id="GO:0019843">
    <property type="term" value="F:rRNA binding"/>
    <property type="evidence" value="ECO:0007669"/>
    <property type="project" value="UniProtKB-UniRule"/>
</dbReference>
<organism evidence="6">
    <name type="scientific">Saccoloma inaequale</name>
    <dbReference type="NCBI Taxonomy" id="262953"/>
    <lineage>
        <taxon>Eukaryota</taxon>
        <taxon>Viridiplantae</taxon>
        <taxon>Streptophyta</taxon>
        <taxon>Embryophyta</taxon>
        <taxon>Tracheophyta</taxon>
        <taxon>Polypodiopsida</taxon>
        <taxon>Polypodiidae</taxon>
        <taxon>Polypodiales</taxon>
        <taxon>Saccolomatineae</taxon>
        <taxon>Saccolomataceae</taxon>
        <taxon>Saccoloma</taxon>
    </lineage>
</organism>
<keyword evidence="6" id="KW-0934">Plastid</keyword>
<dbReference type="SUPFAM" id="SSF56047">
    <property type="entry name" value="Ribosomal protein S8"/>
    <property type="match status" value="1"/>
</dbReference>
<geneLocation type="chloroplast" evidence="6"/>
<reference evidence="6" key="1">
    <citation type="journal article" date="2019" name="Bot. J. Linn. Soc.">
        <title>Dynamism in plastome structure observed across the phylogenetic tree of ferns.</title>
        <authorList>
            <person name="Lehtonen S."/>
            <person name="Cardenas G.G."/>
        </authorList>
    </citation>
    <scope>NUCLEOTIDE SEQUENCE</scope>
</reference>
<dbReference type="NCBIfam" id="NF001109">
    <property type="entry name" value="PRK00136.1"/>
    <property type="match status" value="1"/>
</dbReference>
<dbReference type="GO" id="GO:0009507">
    <property type="term" value="C:chloroplast"/>
    <property type="evidence" value="ECO:0007669"/>
    <property type="project" value="UniProtKB-SubCell"/>
</dbReference>
<comment type="function">
    <text evidence="5">One of the primary rRNA binding proteins, it binds directly to 16S rRNA central domain where it helps coordinate assembly of the platform of the 30S subunit.</text>
</comment>
<protein>
    <recommendedName>
        <fullName evidence="4 5">Small ribosomal subunit protein uS8c</fullName>
    </recommendedName>
</protein>
<dbReference type="AlphaFoldDB" id="A0A5B9RNM7"/>
<dbReference type="Gene3D" id="3.30.1370.30">
    <property type="match status" value="1"/>
</dbReference>
<proteinExistence type="inferred from homology"/>
<dbReference type="InterPro" id="IPR035987">
    <property type="entry name" value="Ribosomal_uS8_sf"/>
</dbReference>
<dbReference type="GeneID" id="41795261"/>
<comment type="similarity">
    <text evidence="1 5">Belongs to the universal ribosomal protein uS8 family.</text>
</comment>
<dbReference type="HAMAP" id="MF_01302_B">
    <property type="entry name" value="Ribosomal_uS8_B"/>
    <property type="match status" value="1"/>
</dbReference>